<evidence type="ECO:0000313" key="2">
    <source>
        <dbReference type="EMBL" id="WAP70360.1"/>
    </source>
</evidence>
<dbReference type="RefSeq" id="WP_268882841.1">
    <property type="nucleotide sequence ID" value="NZ_CP114029.1"/>
</dbReference>
<dbReference type="Pfam" id="PF09361">
    <property type="entry name" value="Phasin_2"/>
    <property type="match status" value="1"/>
</dbReference>
<gene>
    <name evidence="2" type="ORF">OH818_09935</name>
</gene>
<dbReference type="EMBL" id="CP114029">
    <property type="protein sequence ID" value="WAP70360.1"/>
    <property type="molecule type" value="Genomic_DNA"/>
</dbReference>
<dbReference type="InterPro" id="IPR018968">
    <property type="entry name" value="Phasin"/>
</dbReference>
<dbReference type="Proteomes" id="UP001164020">
    <property type="component" value="Chromosome"/>
</dbReference>
<keyword evidence="3" id="KW-1185">Reference proteome</keyword>
<protein>
    <submittedName>
        <fullName evidence="2">Phasin family protein</fullName>
    </submittedName>
</protein>
<proteinExistence type="predicted"/>
<name>A0ABY7C698_9HYPH</name>
<reference evidence="2" key="1">
    <citation type="submission" date="2022-12" db="EMBL/GenBank/DDBJ databases">
        <title>Jiella pelagia sp. nov., isolated from phosphonate enriched culture of Northwest Pacific surface seawater.</title>
        <authorList>
            <person name="Shin D.Y."/>
            <person name="Hwang C.Y."/>
        </authorList>
    </citation>
    <scope>NUCLEOTIDE SEQUENCE</scope>
    <source>
        <strain evidence="2">HL-NP1</strain>
    </source>
</reference>
<accession>A0ABY7C698</accession>
<evidence type="ECO:0000313" key="3">
    <source>
        <dbReference type="Proteomes" id="UP001164020"/>
    </source>
</evidence>
<evidence type="ECO:0000259" key="1">
    <source>
        <dbReference type="Pfam" id="PF09361"/>
    </source>
</evidence>
<feature type="domain" description="Phasin" evidence="1">
    <location>
        <begin position="21"/>
        <end position="106"/>
    </location>
</feature>
<sequence>MSERTNMPSTDQGGLGTVSAEGQHRIAGLIHMNASLIEAAARCGTEWVDFTRRRLERDMEMSRKLAACRDVPEAIEVVQAFYRTAFSDYSSEFGTLLRNGTDIASDTMGRVLRENGSTGKAENVGA</sequence>
<organism evidence="2 3">
    <name type="scientific">Jiella pelagia</name>
    <dbReference type="NCBI Taxonomy" id="2986949"/>
    <lineage>
        <taxon>Bacteria</taxon>
        <taxon>Pseudomonadati</taxon>
        <taxon>Pseudomonadota</taxon>
        <taxon>Alphaproteobacteria</taxon>
        <taxon>Hyphomicrobiales</taxon>
        <taxon>Aurantimonadaceae</taxon>
        <taxon>Jiella</taxon>
    </lineage>
</organism>